<evidence type="ECO:0000313" key="3">
    <source>
        <dbReference type="Proteomes" id="UP001151002"/>
    </source>
</evidence>
<keyword evidence="1" id="KW-0472">Membrane</keyword>
<organism evidence="2 3">
    <name type="scientific">Paractinoplanes pyxinae</name>
    <dbReference type="NCBI Taxonomy" id="2997416"/>
    <lineage>
        <taxon>Bacteria</taxon>
        <taxon>Bacillati</taxon>
        <taxon>Actinomycetota</taxon>
        <taxon>Actinomycetes</taxon>
        <taxon>Micromonosporales</taxon>
        <taxon>Micromonosporaceae</taxon>
        <taxon>Paractinoplanes</taxon>
    </lineage>
</organism>
<sequence>MIGAELLKLVTLPSLRWAAGLTWVATALIALAAHHAAPSEDPIRTALRWTQAGFLVVGVLAATQEYEPGGQIRATLLAAPRRPRLMAAKGVTVIAAVAVLAAPTGTLYPLSVALVGAGLGAILRSALAAVAAGLILYLVVCPLMLGRFAGSAPWLPDTELLQAERGAVAAVAWPVAAVVVAALVFHRRNA</sequence>
<comment type="caution">
    <text evidence="2">The sequence shown here is derived from an EMBL/GenBank/DDBJ whole genome shotgun (WGS) entry which is preliminary data.</text>
</comment>
<gene>
    <name evidence="2" type="ORF">OWR29_15010</name>
</gene>
<evidence type="ECO:0000313" key="2">
    <source>
        <dbReference type="EMBL" id="MCY1139307.1"/>
    </source>
</evidence>
<protein>
    <recommendedName>
        <fullName evidence="4">Integral membrane protein</fullName>
    </recommendedName>
</protein>
<name>A0ABT4AYI4_9ACTN</name>
<keyword evidence="3" id="KW-1185">Reference proteome</keyword>
<accession>A0ABT4AYI4</accession>
<evidence type="ECO:0008006" key="4">
    <source>
        <dbReference type="Google" id="ProtNLM"/>
    </source>
</evidence>
<proteinExistence type="predicted"/>
<evidence type="ECO:0000256" key="1">
    <source>
        <dbReference type="SAM" id="Phobius"/>
    </source>
</evidence>
<keyword evidence="1" id="KW-0812">Transmembrane</keyword>
<reference evidence="2" key="1">
    <citation type="submission" date="2022-11" db="EMBL/GenBank/DDBJ databases">
        <authorList>
            <person name="Somphong A."/>
            <person name="Phongsopitanun W."/>
        </authorList>
    </citation>
    <scope>NUCLEOTIDE SEQUENCE</scope>
    <source>
        <strain evidence="2">Pm04-4</strain>
    </source>
</reference>
<feature type="transmembrane region" description="Helical" evidence="1">
    <location>
        <begin position="122"/>
        <end position="145"/>
    </location>
</feature>
<feature type="transmembrane region" description="Helical" evidence="1">
    <location>
        <begin position="15"/>
        <end position="34"/>
    </location>
</feature>
<feature type="transmembrane region" description="Helical" evidence="1">
    <location>
        <begin position="165"/>
        <end position="185"/>
    </location>
</feature>
<dbReference type="EMBL" id="JAPNTZ010000005">
    <property type="protein sequence ID" value="MCY1139307.1"/>
    <property type="molecule type" value="Genomic_DNA"/>
</dbReference>
<dbReference type="RefSeq" id="WP_267563422.1">
    <property type="nucleotide sequence ID" value="NZ_JAPNTZ010000005.1"/>
</dbReference>
<dbReference type="Proteomes" id="UP001151002">
    <property type="component" value="Unassembled WGS sequence"/>
</dbReference>
<keyword evidence="1" id="KW-1133">Transmembrane helix</keyword>
<feature type="transmembrane region" description="Helical" evidence="1">
    <location>
        <begin position="86"/>
        <end position="110"/>
    </location>
</feature>